<sequence length="39" mass="4860">MRNLKFEIFDEWQQRVEREYRFEPADNDVVTKVRNDASQ</sequence>
<proteinExistence type="predicted"/>
<evidence type="ECO:0000313" key="1">
    <source>
        <dbReference type="EMBL" id="SFM16682.1"/>
    </source>
</evidence>
<name>A0A1I4NMC0_9PROT</name>
<dbReference type="STRING" id="52442.SAMN05421880_10868"/>
<dbReference type="AlphaFoldDB" id="A0A1I4NMC0"/>
<evidence type="ECO:0000313" key="2">
    <source>
        <dbReference type="Proteomes" id="UP000199561"/>
    </source>
</evidence>
<accession>A0A1I4NMC0</accession>
<gene>
    <name evidence="1" type="ORF">SAMN05421880_10868</name>
</gene>
<dbReference type="EMBL" id="FOUF01000008">
    <property type="protein sequence ID" value="SFM16682.1"/>
    <property type="molecule type" value="Genomic_DNA"/>
</dbReference>
<keyword evidence="2" id="KW-1185">Reference proteome</keyword>
<reference evidence="1 2" key="1">
    <citation type="submission" date="2016-10" db="EMBL/GenBank/DDBJ databases">
        <authorList>
            <person name="de Groot N.N."/>
        </authorList>
    </citation>
    <scope>NUCLEOTIDE SEQUENCE [LARGE SCALE GENOMIC DNA]</scope>
    <source>
        <strain evidence="1 2">Nm146</strain>
    </source>
</reference>
<dbReference type="Proteomes" id="UP000199561">
    <property type="component" value="Unassembled WGS sequence"/>
</dbReference>
<organism evidence="1 2">
    <name type="scientific">Nitrosomonas nitrosa</name>
    <dbReference type="NCBI Taxonomy" id="52442"/>
    <lineage>
        <taxon>Bacteria</taxon>
        <taxon>Pseudomonadati</taxon>
        <taxon>Pseudomonadota</taxon>
        <taxon>Betaproteobacteria</taxon>
        <taxon>Nitrosomonadales</taxon>
        <taxon>Nitrosomonadaceae</taxon>
        <taxon>Nitrosomonas</taxon>
    </lineage>
</organism>
<protein>
    <submittedName>
        <fullName evidence="1">Uncharacterized protein</fullName>
    </submittedName>
</protein>